<dbReference type="Proteomes" id="UP000616608">
    <property type="component" value="Unassembled WGS sequence"/>
</dbReference>
<keyword evidence="1" id="KW-1133">Transmembrane helix</keyword>
<reference evidence="2" key="2">
    <citation type="submission" date="2020-09" db="EMBL/GenBank/DDBJ databases">
        <authorList>
            <person name="Sun Q."/>
            <person name="Zhou Y."/>
        </authorList>
    </citation>
    <scope>NUCLEOTIDE SEQUENCE</scope>
    <source>
        <strain evidence="2">CGMCC 1.15760</strain>
    </source>
</reference>
<keyword evidence="1" id="KW-0472">Membrane</keyword>
<keyword evidence="1" id="KW-0812">Transmembrane</keyword>
<accession>A0A917LDL9</accession>
<reference evidence="2" key="1">
    <citation type="journal article" date="2014" name="Int. J. Syst. Evol. Microbiol.">
        <title>Complete genome sequence of Corynebacterium casei LMG S-19264T (=DSM 44701T), isolated from a smear-ripened cheese.</title>
        <authorList>
            <consortium name="US DOE Joint Genome Institute (JGI-PGF)"/>
            <person name="Walter F."/>
            <person name="Albersmeier A."/>
            <person name="Kalinowski J."/>
            <person name="Ruckert C."/>
        </authorList>
    </citation>
    <scope>NUCLEOTIDE SEQUENCE</scope>
    <source>
        <strain evidence="2">CGMCC 1.15760</strain>
    </source>
</reference>
<evidence type="ECO:0000313" key="2">
    <source>
        <dbReference type="EMBL" id="GGG15352.1"/>
    </source>
</evidence>
<comment type="caution">
    <text evidence="2">The sequence shown here is derived from an EMBL/GenBank/DDBJ whole genome shotgun (WGS) entry which is preliminary data.</text>
</comment>
<dbReference type="RefSeq" id="WP_188613635.1">
    <property type="nucleotide sequence ID" value="NZ_BMJT01000002.1"/>
</dbReference>
<protein>
    <submittedName>
        <fullName evidence="2">Uncharacterized protein</fullName>
    </submittedName>
</protein>
<gene>
    <name evidence="2" type="ORF">GCM10007425_07060</name>
</gene>
<proteinExistence type="predicted"/>
<organism evidence="2 3">
    <name type="scientific">Lysinibacillus alkalisoli</name>
    <dbReference type="NCBI Taxonomy" id="1911548"/>
    <lineage>
        <taxon>Bacteria</taxon>
        <taxon>Bacillati</taxon>
        <taxon>Bacillota</taxon>
        <taxon>Bacilli</taxon>
        <taxon>Bacillales</taxon>
        <taxon>Bacillaceae</taxon>
        <taxon>Lysinibacillus</taxon>
    </lineage>
</organism>
<feature type="transmembrane region" description="Helical" evidence="1">
    <location>
        <begin position="41"/>
        <end position="63"/>
    </location>
</feature>
<dbReference type="EMBL" id="BMJT01000002">
    <property type="protein sequence ID" value="GGG15352.1"/>
    <property type="molecule type" value="Genomic_DNA"/>
</dbReference>
<feature type="transmembrane region" description="Helical" evidence="1">
    <location>
        <begin position="69"/>
        <end position="90"/>
    </location>
</feature>
<name>A0A917LDL9_9BACI</name>
<dbReference type="AlphaFoldDB" id="A0A917LDL9"/>
<evidence type="ECO:0000313" key="3">
    <source>
        <dbReference type="Proteomes" id="UP000616608"/>
    </source>
</evidence>
<sequence length="91" mass="9728">MINFLASNDKDYVSLKLTVSMLILALLFFTIGILTKDAGTMIINMSFLIAGAGLIVSFIMGILTQNSGVIVVNSITVVASLAAMVCFIVFY</sequence>
<feature type="transmembrane region" description="Helical" evidence="1">
    <location>
        <begin position="12"/>
        <end position="34"/>
    </location>
</feature>
<evidence type="ECO:0000256" key="1">
    <source>
        <dbReference type="SAM" id="Phobius"/>
    </source>
</evidence>
<keyword evidence="3" id="KW-1185">Reference proteome</keyword>